<evidence type="ECO:0000256" key="1">
    <source>
        <dbReference type="SAM" id="Phobius"/>
    </source>
</evidence>
<dbReference type="EMBL" id="MN739708">
    <property type="protein sequence ID" value="QHT22270.1"/>
    <property type="molecule type" value="Genomic_DNA"/>
</dbReference>
<evidence type="ECO:0000313" key="2">
    <source>
        <dbReference type="EMBL" id="QHT22270.1"/>
    </source>
</evidence>
<sequence length="186" mass="21891">MNMKTTVYTYIVNFILAMIYYISTNVIKLRLWYVKGRHSVKLIDEKQYSIGENEFTIYKYVTDTDGKTIYVNTIKLGLTAPETITLDTTTLHKIRDNRNMIVYCLLRTVDAEIDITEEFRKFAYYYSGEYEECKLKYALTDIISSVSSSEGYEVHIFLNDDDFTEKVLDIKNANERYIKCIMSNEK</sequence>
<accession>A0A6C0E0Z7</accession>
<feature type="transmembrane region" description="Helical" evidence="1">
    <location>
        <begin position="6"/>
        <end position="27"/>
    </location>
</feature>
<keyword evidence="1" id="KW-1133">Transmembrane helix</keyword>
<keyword evidence="1" id="KW-0812">Transmembrane</keyword>
<name>A0A6C0E0Z7_9ZZZZ</name>
<dbReference type="AlphaFoldDB" id="A0A6C0E0Z7"/>
<proteinExistence type="predicted"/>
<keyword evidence="1" id="KW-0472">Membrane</keyword>
<protein>
    <submittedName>
        <fullName evidence="2">Uncharacterized protein</fullName>
    </submittedName>
</protein>
<reference evidence="2" key="1">
    <citation type="journal article" date="2020" name="Nature">
        <title>Giant virus diversity and host interactions through global metagenomics.</title>
        <authorList>
            <person name="Schulz F."/>
            <person name="Roux S."/>
            <person name="Paez-Espino D."/>
            <person name="Jungbluth S."/>
            <person name="Walsh D.A."/>
            <person name="Denef V.J."/>
            <person name="McMahon K.D."/>
            <person name="Konstantinidis K.T."/>
            <person name="Eloe-Fadrosh E.A."/>
            <person name="Kyrpides N.C."/>
            <person name="Woyke T."/>
        </authorList>
    </citation>
    <scope>NUCLEOTIDE SEQUENCE</scope>
    <source>
        <strain evidence="2">GVMAG-M-3300023179-107</strain>
    </source>
</reference>
<organism evidence="2">
    <name type="scientific">viral metagenome</name>
    <dbReference type="NCBI Taxonomy" id="1070528"/>
    <lineage>
        <taxon>unclassified sequences</taxon>
        <taxon>metagenomes</taxon>
        <taxon>organismal metagenomes</taxon>
    </lineage>
</organism>